<dbReference type="Pfam" id="PF07565">
    <property type="entry name" value="Band_3_cyto"/>
    <property type="match status" value="1"/>
</dbReference>
<evidence type="ECO:0000256" key="9">
    <source>
        <dbReference type="ARBA" id="ARBA00022553"/>
    </source>
</evidence>
<evidence type="ECO:0000256" key="10">
    <source>
        <dbReference type="ARBA" id="ARBA00022681"/>
    </source>
</evidence>
<gene>
    <name evidence="24" type="primary">Slc4a2</name>
    <name evidence="24" type="ORF">PIACAY_R14373</name>
</gene>
<keyword evidence="15" id="KW-0564">Palmitate</keyword>
<evidence type="ECO:0000256" key="5">
    <source>
        <dbReference type="ARBA" id="ARBA00022448"/>
    </source>
</evidence>
<dbReference type="FunFam" id="1.10.287.570:FF:000001">
    <property type="entry name" value="Anion exchange protein"/>
    <property type="match status" value="1"/>
</dbReference>
<feature type="compositionally biased region" description="Basic residues" evidence="20">
    <location>
        <begin position="79"/>
        <end position="94"/>
    </location>
</feature>
<evidence type="ECO:0000256" key="20">
    <source>
        <dbReference type="SAM" id="MobiDB-lite"/>
    </source>
</evidence>
<keyword evidence="10" id="KW-0039">Anion exchange</keyword>
<keyword evidence="17" id="KW-0449">Lipoprotein</keyword>
<keyword evidence="9" id="KW-0597">Phosphoprotein</keyword>
<keyword evidence="13" id="KW-0406">Ion transport</keyword>
<feature type="transmembrane region" description="Helical" evidence="21">
    <location>
        <begin position="685"/>
        <end position="706"/>
    </location>
</feature>
<keyword evidence="16" id="KW-0325">Glycoprotein</keyword>
<evidence type="ECO:0000256" key="19">
    <source>
        <dbReference type="ARBA" id="ARBA00049347"/>
    </source>
</evidence>
<dbReference type="PANTHER" id="PTHR11453:SF14">
    <property type="entry name" value="ANION EXCHANGE PROTEIN 2"/>
    <property type="match status" value="1"/>
</dbReference>
<dbReference type="GO" id="GO:0051453">
    <property type="term" value="P:regulation of intracellular pH"/>
    <property type="evidence" value="ECO:0007669"/>
    <property type="project" value="TreeGrafter"/>
</dbReference>
<keyword evidence="8" id="KW-0488">Methylation</keyword>
<evidence type="ECO:0000259" key="23">
    <source>
        <dbReference type="Pfam" id="PF07565"/>
    </source>
</evidence>
<evidence type="ECO:0000256" key="11">
    <source>
        <dbReference type="ARBA" id="ARBA00022692"/>
    </source>
</evidence>
<dbReference type="FunFam" id="3.40.930.10:FF:000004">
    <property type="entry name" value="Anion exchange protein"/>
    <property type="match status" value="1"/>
</dbReference>
<dbReference type="PROSITE" id="PS00219">
    <property type="entry name" value="ANION_EXCHANGER_1"/>
    <property type="match status" value="1"/>
</dbReference>
<evidence type="ECO:0000256" key="16">
    <source>
        <dbReference type="ARBA" id="ARBA00023180"/>
    </source>
</evidence>
<evidence type="ECO:0000256" key="2">
    <source>
        <dbReference type="ARBA" id="ARBA00004554"/>
    </source>
</evidence>
<dbReference type="GO" id="GO:0016323">
    <property type="term" value="C:basolateral plasma membrane"/>
    <property type="evidence" value="ECO:0007669"/>
    <property type="project" value="UniProtKB-SubCell"/>
</dbReference>
<evidence type="ECO:0000256" key="6">
    <source>
        <dbReference type="ARBA" id="ARBA00022449"/>
    </source>
</evidence>
<comment type="caution">
    <text evidence="24">The sequence shown here is derived from an EMBL/GenBank/DDBJ whole genome shotgun (WGS) entry which is preliminary data.</text>
</comment>
<proteinExistence type="inferred from homology"/>
<keyword evidence="25" id="KW-1185">Reference proteome</keyword>
<feature type="domain" description="Band 3 cytoplasmic" evidence="23">
    <location>
        <begin position="296"/>
        <end position="596"/>
    </location>
</feature>
<evidence type="ECO:0000256" key="4">
    <source>
        <dbReference type="ARBA" id="ARBA00021514"/>
    </source>
</evidence>
<evidence type="ECO:0000256" key="13">
    <source>
        <dbReference type="ARBA" id="ARBA00023065"/>
    </source>
</evidence>
<feature type="region of interest" description="Disordered" evidence="20">
    <location>
        <begin position="37"/>
        <end position="239"/>
    </location>
</feature>
<reference evidence="24" key="1">
    <citation type="submission" date="2019-09" db="EMBL/GenBank/DDBJ databases">
        <title>Bird 10,000 Genomes (B10K) Project - Family phase.</title>
        <authorList>
            <person name="Zhang G."/>
        </authorList>
    </citation>
    <scope>NUCLEOTIDE SEQUENCE</scope>
    <source>
        <strain evidence="24">B10K-DU-008-47</strain>
        <tissue evidence="24">Mixed tissue sample</tissue>
    </source>
</reference>
<feature type="non-terminal residue" evidence="24">
    <location>
        <position position="708"/>
    </location>
</feature>
<dbReference type="GO" id="GO:0016324">
    <property type="term" value="C:apical plasma membrane"/>
    <property type="evidence" value="ECO:0007669"/>
    <property type="project" value="UniProtKB-SubCell"/>
</dbReference>
<feature type="non-terminal residue" evidence="24">
    <location>
        <position position="1"/>
    </location>
</feature>
<dbReference type="InterPro" id="IPR018241">
    <property type="entry name" value="Anion_exchange_CS"/>
</dbReference>
<evidence type="ECO:0000256" key="3">
    <source>
        <dbReference type="ARBA" id="ARBA00010993"/>
    </source>
</evidence>
<feature type="compositionally biased region" description="Basic and acidic residues" evidence="20">
    <location>
        <begin position="277"/>
        <end position="286"/>
    </location>
</feature>
<protein>
    <recommendedName>
        <fullName evidence="4">Anion exchange protein 2</fullName>
    </recommendedName>
    <alternativeName>
        <fullName evidence="18">Solute carrier family 4 member 2</fullName>
    </alternativeName>
</protein>
<evidence type="ECO:0000256" key="14">
    <source>
        <dbReference type="ARBA" id="ARBA00023136"/>
    </source>
</evidence>
<feature type="compositionally biased region" description="Acidic residues" evidence="20">
    <location>
        <begin position="108"/>
        <end position="128"/>
    </location>
</feature>
<dbReference type="SUPFAM" id="SSF55804">
    <property type="entry name" value="Phoshotransferase/anion transport protein"/>
    <property type="match status" value="1"/>
</dbReference>
<accession>A0A850XN74</accession>
<name>A0A850XN74_PIACA</name>
<dbReference type="PRINTS" id="PR01188">
    <property type="entry name" value="ANIONEXHNGR2"/>
</dbReference>
<dbReference type="InterPro" id="IPR003020">
    <property type="entry name" value="HCO3_transpt_euk"/>
</dbReference>
<dbReference type="GO" id="GO:0005452">
    <property type="term" value="F:solute:inorganic anion antiporter activity"/>
    <property type="evidence" value="ECO:0007669"/>
    <property type="project" value="InterPro"/>
</dbReference>
<dbReference type="GO" id="GO:0008509">
    <property type="term" value="F:monoatomic anion transmembrane transporter activity"/>
    <property type="evidence" value="ECO:0007669"/>
    <property type="project" value="InterPro"/>
</dbReference>
<keyword evidence="7" id="KW-1003">Cell membrane</keyword>
<comment type="catalytic activity">
    <reaction evidence="19">
        <text>hydrogencarbonate(in) + chloride(out) = hydrogencarbonate(out) + chloride(in)</text>
        <dbReference type="Rhea" id="RHEA:72363"/>
        <dbReference type="ChEBI" id="CHEBI:17544"/>
        <dbReference type="ChEBI" id="CHEBI:17996"/>
    </reaction>
</comment>
<dbReference type="PRINTS" id="PR00165">
    <property type="entry name" value="ANIONEXCHNGR"/>
</dbReference>
<feature type="region of interest" description="Disordered" evidence="20">
    <location>
        <begin position="1"/>
        <end position="22"/>
    </location>
</feature>
<dbReference type="OrthoDB" id="1735926at2759"/>
<evidence type="ECO:0000256" key="21">
    <source>
        <dbReference type="SAM" id="Phobius"/>
    </source>
</evidence>
<evidence type="ECO:0000256" key="8">
    <source>
        <dbReference type="ARBA" id="ARBA00022481"/>
    </source>
</evidence>
<keyword evidence="12 21" id="KW-1133">Transmembrane helix</keyword>
<dbReference type="EMBL" id="WAAB01022279">
    <property type="protein sequence ID" value="NWH80873.1"/>
    <property type="molecule type" value="Genomic_DNA"/>
</dbReference>
<evidence type="ECO:0000259" key="22">
    <source>
        <dbReference type="Pfam" id="PF00955"/>
    </source>
</evidence>
<feature type="compositionally biased region" description="Basic and acidic residues" evidence="20">
    <location>
        <begin position="37"/>
        <end position="60"/>
    </location>
</feature>
<comment type="subcellular location">
    <subcellularLocation>
        <location evidence="1">Apical cell membrane</location>
        <topology evidence="1">Multi-pass membrane protein</topology>
    </subcellularLocation>
    <subcellularLocation>
        <location evidence="2">Basolateral cell membrane</location>
        <topology evidence="2">Multi-pass membrane protein</topology>
    </subcellularLocation>
</comment>
<keyword evidence="5" id="KW-0813">Transport</keyword>
<dbReference type="Gene3D" id="3.40.930.10">
    <property type="entry name" value="Mannitol-specific EII, Chain A"/>
    <property type="match status" value="1"/>
</dbReference>
<keyword evidence="11 21" id="KW-0812">Transmembrane</keyword>
<dbReference type="InterPro" id="IPR013769">
    <property type="entry name" value="Band3_cytoplasmic_dom"/>
</dbReference>
<feature type="compositionally biased region" description="Low complexity" evidence="20">
    <location>
        <begin position="155"/>
        <end position="167"/>
    </location>
</feature>
<evidence type="ECO:0000256" key="7">
    <source>
        <dbReference type="ARBA" id="ARBA00022475"/>
    </source>
</evidence>
<evidence type="ECO:0000256" key="18">
    <source>
        <dbReference type="ARBA" id="ARBA00032360"/>
    </source>
</evidence>
<evidence type="ECO:0000256" key="12">
    <source>
        <dbReference type="ARBA" id="ARBA00022989"/>
    </source>
</evidence>
<organism evidence="24 25">
    <name type="scientific">Piaya cayana</name>
    <name type="common">Common squirrel cuckoo</name>
    <dbReference type="NCBI Taxonomy" id="33601"/>
    <lineage>
        <taxon>Eukaryota</taxon>
        <taxon>Metazoa</taxon>
        <taxon>Chordata</taxon>
        <taxon>Craniata</taxon>
        <taxon>Vertebrata</taxon>
        <taxon>Euteleostomi</taxon>
        <taxon>Archelosauria</taxon>
        <taxon>Archosauria</taxon>
        <taxon>Dinosauria</taxon>
        <taxon>Saurischia</taxon>
        <taxon>Theropoda</taxon>
        <taxon>Coelurosauria</taxon>
        <taxon>Aves</taxon>
        <taxon>Neognathae</taxon>
        <taxon>Neoaves</taxon>
        <taxon>Otidimorphae</taxon>
        <taxon>Cuculiformes</taxon>
        <taxon>Coccyzidae</taxon>
        <taxon>Piaya</taxon>
    </lineage>
</organism>
<sequence length="708" mass="78912">PEQDVPGAVPPAFPVEEEEEKDLNKALGVERFEEILSDARARGSDDPGRSYGEEDFEYHRQSSLHIHHPLSTHLPPDSRRRRGSPRRGRQRPRPPAHGEAPEAPAAIEEAEEEEEEEDAGDAEAEPAADETPQAESVQFFLQEDEGPERSETPETPKTPVTPVTPVTPSSPVPPAPRDARPDTSEGAVGPESGSPGRPPSRAQPPHRSYNLHERRRIGSKTGGAELARFQKVPTDESEAQTLASADLDYMKSHRFEDVPGVRRHLVRKSAKTQVTRGGKEPAEPSARHRKHDRQPHEVFVELNELVADKHQELRWKETARWIKFEEDVEEETERWGKPHVASLSFRSLLELRRTLAHGAVLLDLDQKTLPGVAHQVVEQMVITDQIRAEDRANVLRALLLKHSHPSDEKEFSFPRNISAGSLGSLLGSHHAGSGHGAEGAEPTVTEPLIAGEPAARIDVEREREAPAPAAAGIARSRSKHELKLLEKIPEDAEATVVLVGCVAFLDQPTMAFVRLREAAELDSVLEVPVPVRFLFVLLGPSSTHMDYHEIGRSISTLMSDKQFHEAAYLADERQDLLTAINEFLDCSVVLPPSEVQGEELLRSVAHFQRQMLKKREEQERRLLLEPKSPEEKALLKLKVAEEEEEEDDDPLRRTGRPFGGLIRDVRRRYPKYLSDFRDALDPQCVAAVIFIYFAALSPAITFGGLLGE</sequence>
<dbReference type="PANTHER" id="PTHR11453">
    <property type="entry name" value="ANION EXCHANGE PROTEIN"/>
    <property type="match status" value="1"/>
</dbReference>
<dbReference type="Proteomes" id="UP000653271">
    <property type="component" value="Unassembled WGS sequence"/>
</dbReference>
<dbReference type="Pfam" id="PF00955">
    <property type="entry name" value="HCO3_cotransp"/>
    <property type="match status" value="1"/>
</dbReference>
<evidence type="ECO:0000256" key="17">
    <source>
        <dbReference type="ARBA" id="ARBA00023288"/>
    </source>
</evidence>
<dbReference type="PRINTS" id="PR01231">
    <property type="entry name" value="HCO3TRNSPORT"/>
</dbReference>
<comment type="similarity">
    <text evidence="3">Belongs to the anion exchanger (TC 2.A.31) family.</text>
</comment>
<feature type="compositionally biased region" description="Low complexity" evidence="20">
    <location>
        <begin position="97"/>
        <end position="107"/>
    </location>
</feature>
<evidence type="ECO:0000256" key="15">
    <source>
        <dbReference type="ARBA" id="ARBA00023139"/>
    </source>
</evidence>
<evidence type="ECO:0000313" key="25">
    <source>
        <dbReference type="Proteomes" id="UP000653271"/>
    </source>
</evidence>
<dbReference type="AlphaFoldDB" id="A0A850XN74"/>
<dbReference type="GO" id="GO:0015701">
    <property type="term" value="P:bicarbonate transport"/>
    <property type="evidence" value="ECO:0007669"/>
    <property type="project" value="TreeGrafter"/>
</dbReference>
<dbReference type="InterPro" id="IPR001717">
    <property type="entry name" value="Anion_exchange"/>
</dbReference>
<feature type="region of interest" description="Disordered" evidence="20">
    <location>
        <begin position="267"/>
        <end position="293"/>
    </location>
</feature>
<keyword evidence="6" id="KW-0050">Antiport</keyword>
<feature type="domain" description="Bicarbonate transporter-like transmembrane" evidence="22">
    <location>
        <begin position="656"/>
        <end position="708"/>
    </location>
</feature>
<dbReference type="InterPro" id="IPR011531">
    <property type="entry name" value="HCO3_transpt-like_TM_dom"/>
</dbReference>
<evidence type="ECO:0000313" key="24">
    <source>
        <dbReference type="EMBL" id="NWH80873.1"/>
    </source>
</evidence>
<dbReference type="InterPro" id="IPR002978">
    <property type="entry name" value="Anion_exchange_2"/>
</dbReference>
<keyword evidence="14 21" id="KW-0472">Membrane</keyword>
<dbReference type="InterPro" id="IPR016152">
    <property type="entry name" value="PTrfase/Anion_transptr"/>
</dbReference>
<evidence type="ECO:0000256" key="1">
    <source>
        <dbReference type="ARBA" id="ARBA00004424"/>
    </source>
</evidence>
<dbReference type="Gene3D" id="1.10.287.570">
    <property type="entry name" value="Helical hairpin bin"/>
    <property type="match status" value="1"/>
</dbReference>